<dbReference type="EMBL" id="VITW01000008">
    <property type="protein sequence ID" value="TWB70233.1"/>
    <property type="molecule type" value="Genomic_DNA"/>
</dbReference>
<gene>
    <name evidence="4" type="ORF">FBZ95_108234</name>
</gene>
<proteinExistence type="predicted"/>
<keyword evidence="1 4" id="KW-0378">Hydrolase</keyword>
<comment type="cofactor">
    <cofactor evidence="2">
        <name>Mn(2+)</name>
        <dbReference type="ChEBI" id="CHEBI:29035"/>
    </cofactor>
    <text evidence="2">The Mn(2+) ion enhances activity.</text>
</comment>
<dbReference type="PANTHER" id="PTHR11014:SF63">
    <property type="entry name" value="METALLOPEPTIDASE, PUTATIVE (AFU_ORTHOLOGUE AFUA_6G09600)-RELATED"/>
    <property type="match status" value="1"/>
</dbReference>
<evidence type="ECO:0000313" key="5">
    <source>
        <dbReference type="Proteomes" id="UP000315914"/>
    </source>
</evidence>
<keyword evidence="2" id="KW-0479">Metal-binding</keyword>
<dbReference type="Gene3D" id="3.30.70.360">
    <property type="match status" value="1"/>
</dbReference>
<feature type="domain" description="Peptidase M20 dimerisation" evidence="3">
    <location>
        <begin position="202"/>
        <end position="291"/>
    </location>
</feature>
<dbReference type="InterPro" id="IPR011650">
    <property type="entry name" value="Peptidase_M20_dimer"/>
</dbReference>
<feature type="binding site" evidence="2">
    <location>
        <position position="118"/>
    </location>
    <ligand>
        <name>Mn(2+)</name>
        <dbReference type="ChEBI" id="CHEBI:29035"/>
        <label>2</label>
    </ligand>
</feature>
<feature type="binding site" evidence="2">
    <location>
        <position position="153"/>
    </location>
    <ligand>
        <name>Mn(2+)</name>
        <dbReference type="ChEBI" id="CHEBI:29035"/>
        <label>2</label>
    </ligand>
</feature>
<dbReference type="Gene3D" id="3.40.630.10">
    <property type="entry name" value="Zn peptidases"/>
    <property type="match status" value="1"/>
</dbReference>
<dbReference type="STRING" id="1399419.A5906_30960"/>
<comment type="caution">
    <text evidence="4">The sequence shown here is derived from an EMBL/GenBank/DDBJ whole genome shotgun (WGS) entry which is preliminary data.</text>
</comment>
<keyword evidence="5" id="KW-1185">Reference proteome</keyword>
<dbReference type="AlphaFoldDB" id="A0A560I0G1"/>
<dbReference type="GO" id="GO:0019877">
    <property type="term" value="P:diaminopimelate biosynthetic process"/>
    <property type="evidence" value="ECO:0007669"/>
    <property type="project" value="UniProtKB-ARBA"/>
</dbReference>
<dbReference type="Pfam" id="PF01546">
    <property type="entry name" value="Peptidase_M20"/>
    <property type="match status" value="1"/>
</dbReference>
<reference evidence="4 5" key="1">
    <citation type="submission" date="2019-06" db="EMBL/GenBank/DDBJ databases">
        <title>Genomic Encyclopedia of Type Strains, Phase IV (KMG-V): Genome sequencing to study the core and pangenomes of soil and plant-associated prokaryotes.</title>
        <authorList>
            <person name="Whitman W."/>
        </authorList>
    </citation>
    <scope>NUCLEOTIDE SEQUENCE [LARGE SCALE GENOMIC DNA]</scope>
    <source>
        <strain evidence="4 5">BR 10556</strain>
    </source>
</reference>
<evidence type="ECO:0000256" key="2">
    <source>
        <dbReference type="PIRSR" id="PIRSR005962-1"/>
    </source>
</evidence>
<dbReference type="FunFam" id="3.30.70.360:FF:000001">
    <property type="entry name" value="N-acetyldiaminopimelate deacetylase"/>
    <property type="match status" value="1"/>
</dbReference>
<dbReference type="PIRSF" id="PIRSF005962">
    <property type="entry name" value="Pept_M20D_amidohydro"/>
    <property type="match status" value="1"/>
</dbReference>
<accession>A0A560I0G1</accession>
<dbReference type="InterPro" id="IPR017439">
    <property type="entry name" value="Amidohydrolase"/>
</dbReference>
<evidence type="ECO:0000259" key="3">
    <source>
        <dbReference type="Pfam" id="PF07687"/>
    </source>
</evidence>
<protein>
    <submittedName>
        <fullName evidence="4">Hippurate hydrolase</fullName>
    </submittedName>
</protein>
<dbReference type="Proteomes" id="UP000315914">
    <property type="component" value="Unassembled WGS sequence"/>
</dbReference>
<name>A0A560I0G1_9BRAD</name>
<evidence type="ECO:0000256" key="1">
    <source>
        <dbReference type="ARBA" id="ARBA00022801"/>
    </source>
</evidence>
<feature type="binding site" evidence="2">
    <location>
        <position position="179"/>
    </location>
    <ligand>
        <name>Mn(2+)</name>
        <dbReference type="ChEBI" id="CHEBI:29035"/>
        <label>2</label>
    </ligand>
</feature>
<dbReference type="SUPFAM" id="SSF55031">
    <property type="entry name" value="Bacterial exopeptidase dimerisation domain"/>
    <property type="match status" value="1"/>
</dbReference>
<dbReference type="NCBIfam" id="TIGR01891">
    <property type="entry name" value="amidohydrolases"/>
    <property type="match status" value="1"/>
</dbReference>
<dbReference type="Pfam" id="PF07687">
    <property type="entry name" value="M20_dimer"/>
    <property type="match status" value="1"/>
</dbReference>
<organism evidence="4 5">
    <name type="scientific">Bradyrhizobium sacchari</name>
    <dbReference type="NCBI Taxonomy" id="1399419"/>
    <lineage>
        <taxon>Bacteria</taxon>
        <taxon>Pseudomonadati</taxon>
        <taxon>Pseudomonadota</taxon>
        <taxon>Alphaproteobacteria</taxon>
        <taxon>Hyphomicrobiales</taxon>
        <taxon>Nitrobacteraceae</taxon>
        <taxon>Bradyrhizobium</taxon>
    </lineage>
</organism>
<dbReference type="GO" id="GO:0046872">
    <property type="term" value="F:metal ion binding"/>
    <property type="evidence" value="ECO:0007669"/>
    <property type="project" value="UniProtKB-KW"/>
</dbReference>
<dbReference type="InterPro" id="IPR036264">
    <property type="entry name" value="Bact_exopeptidase_dim_dom"/>
</dbReference>
<sequence>MQSPDIRLCWLQAGPPSERSPALTPELYQKLTAWRRHLHAHPELSLQEKATAAFVQDKLTELGIPFEAGVGGHGIVATLRRGSAQGRVGLRADMDALPITEDTGLPYASTTPGVMHACGHDGHTASLLGAAALLAADTGWSGTVDFIFQPAEEGYGGSRAMVAAGLFERFPMQRVFGFHNWPGLQAGCIAVHDGVVMASGGRVTITIDGHAGHAGMPHLTRDPVMAAGHLIVALQSITSRSVDPLDTAVLSLCTIEGGTAPNQIAGRVTIRGTMRFHRDEIKDVILSGIERTCAGIATSFGVKVTPEIVMGVGVVINTPEEAGLARLAAEAVQAPIRRDLAPSMAGEDFAFYLKHRPGAFVWIGNGELRDGAELHGPRYDFNDAILPVASGWMAEVAKSALSAN</sequence>
<dbReference type="SUPFAM" id="SSF53187">
    <property type="entry name" value="Zn-dependent exopeptidases"/>
    <property type="match status" value="1"/>
</dbReference>
<feature type="binding site" evidence="2">
    <location>
        <position position="120"/>
    </location>
    <ligand>
        <name>Mn(2+)</name>
        <dbReference type="ChEBI" id="CHEBI:29035"/>
        <label>2</label>
    </ligand>
</feature>
<feature type="binding site" evidence="2">
    <location>
        <position position="375"/>
    </location>
    <ligand>
        <name>Mn(2+)</name>
        <dbReference type="ChEBI" id="CHEBI:29035"/>
        <label>2</label>
    </ligand>
</feature>
<keyword evidence="2" id="KW-0464">Manganese</keyword>
<dbReference type="GO" id="GO:0050118">
    <property type="term" value="F:N-acetyldiaminopimelate deacetylase activity"/>
    <property type="evidence" value="ECO:0007669"/>
    <property type="project" value="UniProtKB-ARBA"/>
</dbReference>
<evidence type="ECO:0000313" key="4">
    <source>
        <dbReference type="EMBL" id="TWB70233.1"/>
    </source>
</evidence>
<dbReference type="PANTHER" id="PTHR11014">
    <property type="entry name" value="PEPTIDASE M20 FAMILY MEMBER"/>
    <property type="match status" value="1"/>
</dbReference>
<dbReference type="InterPro" id="IPR002933">
    <property type="entry name" value="Peptidase_M20"/>
</dbReference>